<evidence type="ECO:0000259" key="2">
    <source>
        <dbReference type="Pfam" id="PF00561"/>
    </source>
</evidence>
<dbReference type="PRINTS" id="PR00412">
    <property type="entry name" value="EPOXHYDRLASE"/>
</dbReference>
<keyword evidence="1 3" id="KW-0378">Hydrolase</keyword>
<evidence type="ECO:0000313" key="3">
    <source>
        <dbReference type="EMBL" id="SCU76207.1"/>
    </source>
</evidence>
<sequence>MHADIRHHHVMLNGFDMHYASCGEPGHPLLLFVHGFPESWQAWHHQLEAFGSHYYAVALDTRGINESAGPVDVKGYRAGHMVADVLALIDHLGYPQCVLVGHDWGGAIACAVALAHPARLHGLVMINAVHPAIYRRELVESPAQQAASAYMNFFISDGALAQICANDFAYLFGMFAQDGQQPEWLDAPTQADYRHSWSRPGSVRAGLDYYRASPLHPAALGDSGAAGVVFDPAAMTLSVPTLVIWGERDRFLLTGCLDGLRQFAPDLRIERIPDGSHWIIHEHGPRVNQLISEFLNDRLDTA</sequence>
<evidence type="ECO:0000256" key="1">
    <source>
        <dbReference type="ARBA" id="ARBA00022801"/>
    </source>
</evidence>
<dbReference type="InterPro" id="IPR000073">
    <property type="entry name" value="AB_hydrolase_1"/>
</dbReference>
<feature type="domain" description="AB hydrolase-1" evidence="2">
    <location>
        <begin position="28"/>
        <end position="283"/>
    </location>
</feature>
<dbReference type="PRINTS" id="PR00111">
    <property type="entry name" value="ABHYDROLASE"/>
</dbReference>
<dbReference type="PANTHER" id="PTHR43329">
    <property type="entry name" value="EPOXIDE HYDROLASE"/>
    <property type="match status" value="1"/>
</dbReference>
<dbReference type="GO" id="GO:0016787">
    <property type="term" value="F:hydrolase activity"/>
    <property type="evidence" value="ECO:0007669"/>
    <property type="project" value="UniProtKB-KW"/>
</dbReference>
<proteinExistence type="predicted"/>
<name>A0A1K0IG51_CUPNE</name>
<dbReference type="InterPro" id="IPR000639">
    <property type="entry name" value="Epox_hydrolase-like"/>
</dbReference>
<dbReference type="RefSeq" id="WP_340525487.1">
    <property type="nucleotide sequence ID" value="NZ_FMSH01000207.1"/>
</dbReference>
<protein>
    <submittedName>
        <fullName evidence="3">Peptidase S33 family</fullName>
        <ecNumber evidence="3">3.-.-.-</ecNumber>
    </submittedName>
</protein>
<dbReference type="Gene3D" id="3.40.50.1820">
    <property type="entry name" value="alpha/beta hydrolase"/>
    <property type="match status" value="1"/>
</dbReference>
<dbReference type="AlphaFoldDB" id="A0A1K0IG51"/>
<accession>A0A1K0IG51</accession>
<reference evidence="3" key="1">
    <citation type="submission" date="2016-09" db="EMBL/GenBank/DDBJ databases">
        <authorList>
            <person name="Capua I."/>
            <person name="De Benedictis P."/>
            <person name="Joannis T."/>
            <person name="Lombin L.H."/>
            <person name="Cattoli G."/>
        </authorList>
    </citation>
    <scope>NUCLEOTIDE SEQUENCE</scope>
    <source>
        <strain evidence="3">B9</strain>
    </source>
</reference>
<dbReference type="InterPro" id="IPR029058">
    <property type="entry name" value="AB_hydrolase_fold"/>
</dbReference>
<dbReference type="EC" id="3.-.-.-" evidence="3"/>
<organism evidence="3">
    <name type="scientific">Cupriavidus necator</name>
    <name type="common">Alcaligenes eutrophus</name>
    <name type="synonym">Ralstonia eutropha</name>
    <dbReference type="NCBI Taxonomy" id="106590"/>
    <lineage>
        <taxon>Bacteria</taxon>
        <taxon>Pseudomonadati</taxon>
        <taxon>Pseudomonadota</taxon>
        <taxon>Betaproteobacteria</taxon>
        <taxon>Burkholderiales</taxon>
        <taxon>Burkholderiaceae</taxon>
        <taxon>Cupriavidus</taxon>
    </lineage>
</organism>
<dbReference type="SUPFAM" id="SSF53474">
    <property type="entry name" value="alpha/beta-Hydrolases"/>
    <property type="match status" value="1"/>
</dbReference>
<dbReference type="EMBL" id="FMSH01000207">
    <property type="protein sequence ID" value="SCU76207.1"/>
    <property type="molecule type" value="Genomic_DNA"/>
</dbReference>
<gene>
    <name evidence="3" type="ORF">CNECB9_2850007</name>
</gene>
<dbReference type="Pfam" id="PF00561">
    <property type="entry name" value="Abhydrolase_1"/>
    <property type="match status" value="1"/>
</dbReference>